<evidence type="ECO:0000313" key="3">
    <source>
        <dbReference type="Proteomes" id="UP000031056"/>
    </source>
</evidence>
<dbReference type="EMBL" id="JOKQ01000005">
    <property type="protein sequence ID" value="KHN69690.1"/>
    <property type="molecule type" value="Genomic_DNA"/>
</dbReference>
<dbReference type="InParanoid" id="A0A0B2UL33"/>
<dbReference type="OrthoDB" id="2192730at2759"/>
<organism evidence="2 3">
    <name type="scientific">Ordospora colligata OC4</name>
    <dbReference type="NCBI Taxonomy" id="1354746"/>
    <lineage>
        <taxon>Eukaryota</taxon>
        <taxon>Fungi</taxon>
        <taxon>Fungi incertae sedis</taxon>
        <taxon>Microsporidia</taxon>
        <taxon>Ordosporidae</taxon>
        <taxon>Ordospora</taxon>
    </lineage>
</organism>
<dbReference type="RefSeq" id="XP_014563732.1">
    <property type="nucleotide sequence ID" value="XM_014708246.1"/>
</dbReference>
<dbReference type="Proteomes" id="UP000031056">
    <property type="component" value="Unassembled WGS sequence"/>
</dbReference>
<dbReference type="AlphaFoldDB" id="A0A0B2UL33"/>
<feature type="region of interest" description="Disordered" evidence="1">
    <location>
        <begin position="1"/>
        <end position="25"/>
    </location>
</feature>
<dbReference type="HOGENOM" id="CLU_2061460_0_0_1"/>
<dbReference type="VEuPathDB" id="MicrosporidiaDB:M896_050980"/>
<evidence type="ECO:0000256" key="1">
    <source>
        <dbReference type="SAM" id="MobiDB-lite"/>
    </source>
</evidence>
<accession>A0A0B2UL33</accession>
<evidence type="ECO:0000313" key="2">
    <source>
        <dbReference type="EMBL" id="KHN69690.1"/>
    </source>
</evidence>
<reference evidence="2 3" key="1">
    <citation type="journal article" date="2014" name="MBio">
        <title>The Ordospora colligata genome; evolution of extreme reduction in microsporidia and host-to-parasite horizontal gene transfer.</title>
        <authorList>
            <person name="Pombert J.-F."/>
            <person name="Haag K.L."/>
            <person name="Beidas S."/>
            <person name="Ebert D."/>
            <person name="Keeling P.J."/>
        </authorList>
    </citation>
    <scope>NUCLEOTIDE SEQUENCE [LARGE SCALE GENOMIC DNA]</scope>
    <source>
        <strain evidence="2 3">OC4</strain>
    </source>
</reference>
<sequence length="118" mass="13246">MEDRKKRKAKDQLSPYSAPVDANEDEVPVMETVDGSSRKRAKARVGGGMEIGNAEPLKGVLSSLNLSKPVVMDDKISGLNRCFVRAIQTVIETESNKDLSYLFRQYERYYEELSKTNG</sequence>
<comment type="caution">
    <text evidence="2">The sequence shown here is derived from an EMBL/GenBank/DDBJ whole genome shotgun (WGS) entry which is preliminary data.</text>
</comment>
<proteinExistence type="predicted"/>
<gene>
    <name evidence="2" type="ORF">M896_050980</name>
</gene>
<protein>
    <submittedName>
        <fullName evidence="2">Uncharacterized protein</fullName>
    </submittedName>
</protein>
<dbReference type="GeneID" id="26261751"/>
<name>A0A0B2UL33_9MICR</name>
<keyword evidence="3" id="KW-1185">Reference proteome</keyword>